<proteinExistence type="inferred from homology"/>
<dbReference type="InterPro" id="IPR029058">
    <property type="entry name" value="AB_hydrolase_fold"/>
</dbReference>
<comment type="similarity">
    <text evidence="1">Belongs to the 'GDXG' lipolytic enzyme family.</text>
</comment>
<dbReference type="EMBL" id="JBHTJA010000043">
    <property type="protein sequence ID" value="MFD0902844.1"/>
    <property type="molecule type" value="Genomic_DNA"/>
</dbReference>
<evidence type="ECO:0000313" key="6">
    <source>
        <dbReference type="Proteomes" id="UP001596972"/>
    </source>
</evidence>
<feature type="domain" description="Alpha/beta hydrolase fold-3" evidence="4">
    <location>
        <begin position="78"/>
        <end position="284"/>
    </location>
</feature>
<evidence type="ECO:0000256" key="1">
    <source>
        <dbReference type="ARBA" id="ARBA00010515"/>
    </source>
</evidence>
<name>A0ABW3ETK7_9ACTN</name>
<dbReference type="GO" id="GO:0016787">
    <property type="term" value="F:hydrolase activity"/>
    <property type="evidence" value="ECO:0007669"/>
    <property type="project" value="UniProtKB-KW"/>
</dbReference>
<dbReference type="RefSeq" id="WP_378301029.1">
    <property type="nucleotide sequence ID" value="NZ_JBHTJA010000043.1"/>
</dbReference>
<evidence type="ECO:0000256" key="2">
    <source>
        <dbReference type="ARBA" id="ARBA00022801"/>
    </source>
</evidence>
<evidence type="ECO:0000259" key="4">
    <source>
        <dbReference type="Pfam" id="PF07859"/>
    </source>
</evidence>
<keyword evidence="6" id="KW-1185">Reference proteome</keyword>
<dbReference type="InterPro" id="IPR033140">
    <property type="entry name" value="Lipase_GDXG_put_SER_AS"/>
</dbReference>
<reference evidence="6" key="1">
    <citation type="journal article" date="2019" name="Int. J. Syst. Evol. Microbiol.">
        <title>The Global Catalogue of Microorganisms (GCM) 10K type strain sequencing project: providing services to taxonomists for standard genome sequencing and annotation.</title>
        <authorList>
            <consortium name="The Broad Institute Genomics Platform"/>
            <consortium name="The Broad Institute Genome Sequencing Center for Infectious Disease"/>
            <person name="Wu L."/>
            <person name="Ma J."/>
        </authorList>
    </citation>
    <scope>NUCLEOTIDE SEQUENCE [LARGE SCALE GENOMIC DNA]</scope>
    <source>
        <strain evidence="6">JCM 31202</strain>
    </source>
</reference>
<feature type="active site" evidence="3">
    <location>
        <position position="156"/>
    </location>
</feature>
<gene>
    <name evidence="5" type="ORF">ACFQ11_20760</name>
</gene>
<protein>
    <submittedName>
        <fullName evidence="5">Alpha/beta hydrolase</fullName>
    </submittedName>
</protein>
<comment type="caution">
    <text evidence="5">The sequence shown here is derived from an EMBL/GenBank/DDBJ whole genome shotgun (WGS) entry which is preliminary data.</text>
</comment>
<dbReference type="Pfam" id="PF07859">
    <property type="entry name" value="Abhydrolase_3"/>
    <property type="match status" value="1"/>
</dbReference>
<keyword evidence="2 5" id="KW-0378">Hydrolase</keyword>
<dbReference type="Gene3D" id="3.40.50.1820">
    <property type="entry name" value="alpha/beta hydrolase"/>
    <property type="match status" value="1"/>
</dbReference>
<accession>A0ABW3ETK7</accession>
<dbReference type="PANTHER" id="PTHR48081:SF8">
    <property type="entry name" value="ALPHA_BETA HYDROLASE FOLD-3 DOMAIN-CONTAINING PROTEIN-RELATED"/>
    <property type="match status" value="1"/>
</dbReference>
<evidence type="ECO:0000256" key="3">
    <source>
        <dbReference type="PROSITE-ProRule" id="PRU10038"/>
    </source>
</evidence>
<dbReference type="InterPro" id="IPR050300">
    <property type="entry name" value="GDXG_lipolytic_enzyme"/>
</dbReference>
<evidence type="ECO:0000313" key="5">
    <source>
        <dbReference type="EMBL" id="MFD0902844.1"/>
    </source>
</evidence>
<dbReference type="Proteomes" id="UP001596972">
    <property type="component" value="Unassembled WGS sequence"/>
</dbReference>
<dbReference type="SUPFAM" id="SSF53474">
    <property type="entry name" value="alpha/beta-Hydrolases"/>
    <property type="match status" value="1"/>
</dbReference>
<dbReference type="InterPro" id="IPR013094">
    <property type="entry name" value="AB_hydrolase_3"/>
</dbReference>
<dbReference type="PANTHER" id="PTHR48081">
    <property type="entry name" value="AB HYDROLASE SUPERFAMILY PROTEIN C4A8.06C"/>
    <property type="match status" value="1"/>
</dbReference>
<dbReference type="PROSITE" id="PS01174">
    <property type="entry name" value="LIPASE_GDXG_SER"/>
    <property type="match status" value="1"/>
</dbReference>
<organism evidence="5 6">
    <name type="scientific">Actinomadura sediminis</name>
    <dbReference type="NCBI Taxonomy" id="1038904"/>
    <lineage>
        <taxon>Bacteria</taxon>
        <taxon>Bacillati</taxon>
        <taxon>Actinomycetota</taxon>
        <taxon>Actinomycetes</taxon>
        <taxon>Streptosporangiales</taxon>
        <taxon>Thermomonosporaceae</taxon>
        <taxon>Actinomadura</taxon>
    </lineage>
</organism>
<sequence>MPLDPLAAKIADIMTAAFPRIGTEVTDAAEARRILAAAPPPDVAPIPVAAVEDRVLGTPRHLPVRIYRPDSPAPAPVVVFFHGGGFVLCGLDSHDRPCRALAADTGMIVVSVDYRLAPEHPFPAAVEDARAAVAWAHANAAALGGDPDRIVVAGDSAGGNLAAVACLAARDSGGPPIRFQLLVYPVTDAARDSPSYREFAAGPFLTADHMRWYLEQYLPDRARGGDPHASPLRAPDLAGLPPACVITAECDPLRDEGEAYATRLADAGVPVRARRFDGMFHGFYGLDHVLPGAREARRLSAGVLRDALS</sequence>